<proteinExistence type="predicted"/>
<name>A0AA48QYT2_9TREE</name>
<sequence length="499" mass="55168">MPCDISQRMQEEPLPPTPEPASQASVVEDVQPWNVLERRTLEDDSVMGCILPILRRAASIKHPDTLECLSVARLFSKCGLAGVAIDGQKCSRCAEGGRLCISPVISRKSANVECFSAMSRCTNCVLIDGNLKPGLDRRTLYCDIPSRTIWFDCFCNWWMPAEDRKLIRDSESATREYLDYYSFPTRYRKGTRNSVERKLGVLQSLANSRKIDRVMSAQPFPAVVGLLTNPVAVRDAFKNFWDQLPEDTWAYPTEEDGVPPPCLCGPDAATSSFPPWWQALKDLAAKPLLSSSGHPLTDIETAAKVVSVLPWMSPDVIRVLGQPSEEQSQLQEQKVPPSIAQRRLESDPHPGTQDSLLLQENTLEKEDDTPTLSEAVGKLTIGSRNLTIDTEHGPLGFDANNATYMSEENRRKRNRQLDGCNEPSQGTEIVYNSDSTTTSIGVAGELLTIMGSGQSDESLVAPAAPETLLQKLPLNLTEEFWGIDAPTECRGARVIGRYL</sequence>
<dbReference type="KEGG" id="ccac:CcaHIS019_0702770"/>
<reference evidence="2" key="1">
    <citation type="journal article" date="2023" name="BMC Genomics">
        <title>Chromosome-level genome assemblies of Cutaneotrichosporon spp. (Trichosporonales, Basidiomycota) reveal imbalanced evolution between nucleotide sequences and chromosome synteny.</title>
        <authorList>
            <person name="Kobayashi Y."/>
            <person name="Kayamori A."/>
            <person name="Aoki K."/>
            <person name="Shiwa Y."/>
            <person name="Matsutani M."/>
            <person name="Fujita N."/>
            <person name="Sugita T."/>
            <person name="Iwasaki W."/>
            <person name="Tanaka N."/>
            <person name="Takashima M."/>
        </authorList>
    </citation>
    <scope>NUCLEOTIDE SEQUENCE</scope>
    <source>
        <strain evidence="2">HIS019</strain>
    </source>
</reference>
<dbReference type="Proteomes" id="UP001233271">
    <property type="component" value="Chromosome 7b"/>
</dbReference>
<dbReference type="AlphaFoldDB" id="A0AA48QYT2"/>
<protein>
    <submittedName>
        <fullName evidence="2">Uncharacterized protein</fullName>
    </submittedName>
</protein>
<evidence type="ECO:0000313" key="2">
    <source>
        <dbReference type="EMBL" id="BEI94696.1"/>
    </source>
</evidence>
<gene>
    <name evidence="2" type="ORF">CcaverHIS019_0702770</name>
</gene>
<feature type="region of interest" description="Disordered" evidence="1">
    <location>
        <begin position="1"/>
        <end position="25"/>
    </location>
</feature>
<dbReference type="GeneID" id="85498566"/>
<accession>A0AA48QYT2</accession>
<dbReference type="RefSeq" id="XP_060459961.1">
    <property type="nucleotide sequence ID" value="XM_060603693.1"/>
</dbReference>
<evidence type="ECO:0000256" key="1">
    <source>
        <dbReference type="SAM" id="MobiDB-lite"/>
    </source>
</evidence>
<organism evidence="2 3">
    <name type="scientific">Cutaneotrichosporon cavernicola</name>
    <dbReference type="NCBI Taxonomy" id="279322"/>
    <lineage>
        <taxon>Eukaryota</taxon>
        <taxon>Fungi</taxon>
        <taxon>Dikarya</taxon>
        <taxon>Basidiomycota</taxon>
        <taxon>Agaricomycotina</taxon>
        <taxon>Tremellomycetes</taxon>
        <taxon>Trichosporonales</taxon>
        <taxon>Trichosporonaceae</taxon>
        <taxon>Cutaneotrichosporon</taxon>
    </lineage>
</organism>
<dbReference type="EMBL" id="AP028219">
    <property type="protein sequence ID" value="BEI94696.1"/>
    <property type="molecule type" value="Genomic_DNA"/>
</dbReference>
<evidence type="ECO:0000313" key="3">
    <source>
        <dbReference type="Proteomes" id="UP001233271"/>
    </source>
</evidence>
<keyword evidence="3" id="KW-1185">Reference proteome</keyword>